<proteinExistence type="predicted"/>
<keyword evidence="3" id="KW-1185">Reference proteome</keyword>
<feature type="region of interest" description="Disordered" evidence="1">
    <location>
        <begin position="300"/>
        <end position="322"/>
    </location>
</feature>
<evidence type="ECO:0000313" key="3">
    <source>
        <dbReference type="Proteomes" id="UP000250043"/>
    </source>
</evidence>
<name>A0A8E2J6M1_9APHY</name>
<evidence type="ECO:0000313" key="2">
    <source>
        <dbReference type="EMBL" id="OCH95750.1"/>
    </source>
</evidence>
<dbReference type="AlphaFoldDB" id="A0A8E2J6M1"/>
<sequence>MVSEDHALCDHIRGLLLSYALTHLTTDHVAWTHDATSELLTETLAFVPTTDPHSLQLPVDPFDMLSQKWGLSKLEPYGERWNADPKAVDFMKSKLDHMRSKTKSTEIWIEDSDDVDFECWQHKRPLSPVLTSQAIRQTPRLGMRPIADTVPLTRQDLLTRNGICSVRIDEETERLISVDIALDNRLLMDTEWLSDIPQLFKSIPGMSRASKAATESGPMADFLRCSPPPTIVRRDSPPIFARDKCPGHAPDSSWDNARRWGLGTILQIPDLVGHADLKQDEDGEELFKQHMVVIDGWHAHEEPSSPLTPGTPSLGSSSSEVDELFLPSPPDQNPTFVQSLLSAQIDEHEIPRTEKPGAPMSKAQTMGEGESLSHFLGPLLRSTLQQEDTRIITTPRSQPSSPRTCITTSMLGQMQTEADNHTDINAHSLHYEDSSLNWNSDPDPLNIVERVCGEQLGDEDFIKVVLREQMNEKDALLMEVPMLLSPNEHANSFDQPRTLADMLTVQKILAMEAEEAASTDKLYQYHGFLKKVKGVQPLNLELSWRPFNYGASVPTDEEVSGTANAIDHEIGNSAGSDSAEFALRLSSLLRSVDLEEQPGKSRVVVTDSPSVRGCRRVDDNLDDASDLATETDSEDLVLSREERRRLHGMYLDDESSSDSECFDSEVFALLQPPAKRARFVRGDNLRQTEDPVGRPVDPHGFNPRFGFADLTSVAQGFEGSSDDGNVVPDIDPIHFVDSIPPKYGVQCDPAAIQLAQDPPHIHTADLPEHPYLTDFVTDPGADAGDYDAFLPLSMQSTQSEDVHMVAQFLLRSPDDDRLLAEEDSGYCDFSFVQSLCPEAGDAQPRPPDAAHIPRLEHIQSGDSNLNATSSSPAAATRSSIAKFLALRSRSVAVTETRPEVTRLDPPHEALRSLPEVITEPRPCIVEIPDELIDRNTICLERPPLSITAHRYLASLEVIQKRALVRCLSSICIVELVEREWLGDAHLILDCDTSIQFMSIAALPSRRDVIATQLARASWHFKNILLLFECYPNSWSYGGNPEHAQDVPNLISPPVIKSVKSLRRNLAVAEGCETKNPVANVHYAFARTVEETAMLVRAYGDLAESMDTTGGAIWGERGWLLFDEKEHLTYNRGKATLPGRLGSMLS</sequence>
<gene>
    <name evidence="2" type="ORF">OBBRIDRAFT_822683</name>
</gene>
<feature type="compositionally biased region" description="Low complexity" evidence="1">
    <location>
        <begin position="304"/>
        <end position="319"/>
    </location>
</feature>
<protein>
    <submittedName>
        <fullName evidence="2">Uncharacterized protein</fullName>
    </submittedName>
</protein>
<evidence type="ECO:0000256" key="1">
    <source>
        <dbReference type="SAM" id="MobiDB-lite"/>
    </source>
</evidence>
<dbReference type="OrthoDB" id="2422840at2759"/>
<dbReference type="EMBL" id="KV722334">
    <property type="protein sequence ID" value="OCH95750.1"/>
    <property type="molecule type" value="Genomic_DNA"/>
</dbReference>
<accession>A0A8E2J6M1</accession>
<reference evidence="2 3" key="1">
    <citation type="submission" date="2016-07" db="EMBL/GenBank/DDBJ databases">
        <title>Draft genome of the white-rot fungus Obba rivulosa 3A-2.</title>
        <authorList>
            <consortium name="DOE Joint Genome Institute"/>
            <person name="Miettinen O."/>
            <person name="Riley R."/>
            <person name="Acob R."/>
            <person name="Barry K."/>
            <person name="Cullen D."/>
            <person name="De Vries R."/>
            <person name="Hainaut M."/>
            <person name="Hatakka A."/>
            <person name="Henrissat B."/>
            <person name="Hilden K."/>
            <person name="Kuo R."/>
            <person name="Labutti K."/>
            <person name="Lipzen A."/>
            <person name="Makela M.R."/>
            <person name="Sandor L."/>
            <person name="Spatafora J.W."/>
            <person name="Grigoriev I.V."/>
            <person name="Hibbett D.S."/>
        </authorList>
    </citation>
    <scope>NUCLEOTIDE SEQUENCE [LARGE SCALE GENOMIC DNA]</scope>
    <source>
        <strain evidence="2 3">3A-2</strain>
    </source>
</reference>
<organism evidence="2 3">
    <name type="scientific">Obba rivulosa</name>
    <dbReference type="NCBI Taxonomy" id="1052685"/>
    <lineage>
        <taxon>Eukaryota</taxon>
        <taxon>Fungi</taxon>
        <taxon>Dikarya</taxon>
        <taxon>Basidiomycota</taxon>
        <taxon>Agaricomycotina</taxon>
        <taxon>Agaricomycetes</taxon>
        <taxon>Polyporales</taxon>
        <taxon>Gelatoporiaceae</taxon>
        <taxon>Obba</taxon>
    </lineage>
</organism>
<dbReference type="Proteomes" id="UP000250043">
    <property type="component" value="Unassembled WGS sequence"/>
</dbReference>